<keyword evidence="3" id="KW-0805">Transcription regulation</keyword>
<evidence type="ECO:0000256" key="1">
    <source>
        <dbReference type="ARBA" id="ARBA00022723"/>
    </source>
</evidence>
<dbReference type="InterPro" id="IPR051430">
    <property type="entry name" value="Fungal_TF_Env_Response"/>
</dbReference>
<feature type="domain" description="Zn(2)-C6 fungal-type" evidence="8">
    <location>
        <begin position="13"/>
        <end position="45"/>
    </location>
</feature>
<dbReference type="PROSITE" id="PS00463">
    <property type="entry name" value="ZN2_CY6_FUNGAL_1"/>
    <property type="match status" value="1"/>
</dbReference>
<sequence length="713" mass="80874">MEESRKRKRDVLSCRDCRRRKVRCDRELPTCGRCRRAGVGDLCSYESQPALAIQDEPDLESAPVTVEESQLSAKQRREVDPSDLVSTVASQAQTIKHLENKLALLQRTRARDAVANQPRGAESVEEEEGRVQEMRLFRGKAFKTQFFGTSHPTCLIQEFSEARAFMAEVFQNSNLQHLRQEARKLDAICKARGLEADFQSVNVSPVEQLLSQLPPRAMADRLILLYFDSIETIYKILHKPTFMACYQLFWTTPQDADGGFVVLLFLAMSITRCMLPDQPLSYNPSGSSARSEAHSWIRACDVWIQKQSNKHRTLQIYQARVLRHVATITNSYKVKEIYSSAQALMSYFKSAGMHREPRALVASGGKCSVFEQEMRRRLWACVVEIELEASLDRGLAPTTVALYCDCDTPLNIDDDDLHEGLSAPPAALPDEQYTTCSYLRHSAQTRELRTSLTTIINNPQLCPSFIDILEHEQQIHRALGRLPDWKGKEQQVAKTALDVQLHQFLLLLHSPSARSRGYSRFVCYETAASIISTQHQLFATHGQVALYLLREDVLRAGLSLCYARYLLGQSQTPSPSNFAQLSDQVLQGLEERLSRTGCGFQLLWYDATRCISDSDGQREGEGGGLPAIREVLSQVSRVPGVSSWHYPQPSCEEEQEQEKQRGRQDSQQNQNQNPAQGWLALDNHHLDMHEMGDFRDEWFWPLFDPNGNINSAF</sequence>
<comment type="caution">
    <text evidence="9">The sequence shown here is derived from an EMBL/GenBank/DDBJ whole genome shotgun (WGS) entry which is preliminary data.</text>
</comment>
<dbReference type="SUPFAM" id="SSF57701">
    <property type="entry name" value="Zn2/Cys6 DNA-binding domain"/>
    <property type="match status" value="1"/>
</dbReference>
<dbReference type="InterPro" id="IPR007219">
    <property type="entry name" value="XnlR_reg_dom"/>
</dbReference>
<reference evidence="9 10" key="1">
    <citation type="submission" date="2024-06" db="EMBL/GenBank/DDBJ databases">
        <title>Complete genome of Phlyctema vagabunda strain 19-DSS-EL-015.</title>
        <authorList>
            <person name="Fiorenzani C."/>
        </authorList>
    </citation>
    <scope>NUCLEOTIDE SEQUENCE [LARGE SCALE GENOMIC DNA]</scope>
    <source>
        <strain evidence="9 10">19-DSS-EL-015</strain>
    </source>
</reference>
<dbReference type="InterPro" id="IPR036864">
    <property type="entry name" value="Zn2-C6_fun-type_DNA-bd_sf"/>
</dbReference>
<dbReference type="PANTHER" id="PTHR31944:SF130">
    <property type="entry name" value="ZN(II)2CYS6 TRANSCRIPTION FACTO (EUROFUNG)"/>
    <property type="match status" value="1"/>
</dbReference>
<accession>A0ABR4PMU7</accession>
<dbReference type="Gene3D" id="4.10.240.10">
    <property type="entry name" value="Zn(2)-C6 fungal-type DNA-binding domain"/>
    <property type="match status" value="1"/>
</dbReference>
<feature type="region of interest" description="Disordered" evidence="7">
    <location>
        <begin position="640"/>
        <end position="673"/>
    </location>
</feature>
<organism evidence="9 10">
    <name type="scientific">Phlyctema vagabunda</name>
    <dbReference type="NCBI Taxonomy" id="108571"/>
    <lineage>
        <taxon>Eukaryota</taxon>
        <taxon>Fungi</taxon>
        <taxon>Dikarya</taxon>
        <taxon>Ascomycota</taxon>
        <taxon>Pezizomycotina</taxon>
        <taxon>Leotiomycetes</taxon>
        <taxon>Helotiales</taxon>
        <taxon>Dermateaceae</taxon>
        <taxon>Phlyctema</taxon>
    </lineage>
</organism>
<dbReference type="Pfam" id="PF00172">
    <property type="entry name" value="Zn_clus"/>
    <property type="match status" value="1"/>
</dbReference>
<keyword evidence="6" id="KW-0539">Nucleus</keyword>
<evidence type="ECO:0000256" key="7">
    <source>
        <dbReference type="SAM" id="MobiDB-lite"/>
    </source>
</evidence>
<dbReference type="CDD" id="cd12148">
    <property type="entry name" value="fungal_TF_MHR"/>
    <property type="match status" value="1"/>
</dbReference>
<evidence type="ECO:0000313" key="10">
    <source>
        <dbReference type="Proteomes" id="UP001629113"/>
    </source>
</evidence>
<keyword evidence="1" id="KW-0479">Metal-binding</keyword>
<keyword evidence="5" id="KW-0804">Transcription</keyword>
<dbReference type="SMART" id="SM00066">
    <property type="entry name" value="GAL4"/>
    <property type="match status" value="1"/>
</dbReference>
<dbReference type="Proteomes" id="UP001629113">
    <property type="component" value="Unassembled WGS sequence"/>
</dbReference>
<evidence type="ECO:0000259" key="8">
    <source>
        <dbReference type="PROSITE" id="PS50048"/>
    </source>
</evidence>
<evidence type="ECO:0000256" key="6">
    <source>
        <dbReference type="ARBA" id="ARBA00023242"/>
    </source>
</evidence>
<dbReference type="PROSITE" id="PS50048">
    <property type="entry name" value="ZN2_CY6_FUNGAL_2"/>
    <property type="match status" value="1"/>
</dbReference>
<dbReference type="Pfam" id="PF04082">
    <property type="entry name" value="Fungal_trans"/>
    <property type="match status" value="1"/>
</dbReference>
<dbReference type="EMBL" id="JBFCZG010000003">
    <property type="protein sequence ID" value="KAL3424666.1"/>
    <property type="molecule type" value="Genomic_DNA"/>
</dbReference>
<protein>
    <submittedName>
        <fullName evidence="9">Transcriptional regulatory protein</fullName>
    </submittedName>
</protein>
<proteinExistence type="predicted"/>
<dbReference type="InterPro" id="IPR001138">
    <property type="entry name" value="Zn2Cys6_DnaBD"/>
</dbReference>
<evidence type="ECO:0000256" key="5">
    <source>
        <dbReference type="ARBA" id="ARBA00023163"/>
    </source>
</evidence>
<evidence type="ECO:0000256" key="2">
    <source>
        <dbReference type="ARBA" id="ARBA00022833"/>
    </source>
</evidence>
<keyword evidence="10" id="KW-1185">Reference proteome</keyword>
<dbReference type="CDD" id="cd00067">
    <property type="entry name" value="GAL4"/>
    <property type="match status" value="1"/>
</dbReference>
<keyword evidence="4" id="KW-0238">DNA-binding</keyword>
<name>A0ABR4PMU7_9HELO</name>
<gene>
    <name evidence="9" type="ORF">PVAG01_03947</name>
</gene>
<evidence type="ECO:0000256" key="4">
    <source>
        <dbReference type="ARBA" id="ARBA00023125"/>
    </source>
</evidence>
<evidence type="ECO:0000313" key="9">
    <source>
        <dbReference type="EMBL" id="KAL3424666.1"/>
    </source>
</evidence>
<evidence type="ECO:0000256" key="3">
    <source>
        <dbReference type="ARBA" id="ARBA00023015"/>
    </source>
</evidence>
<keyword evidence="2" id="KW-0862">Zinc</keyword>
<dbReference type="PANTHER" id="PTHR31944">
    <property type="entry name" value="HEME-RESPONSIVE ZINC FINGER TRANSCRIPTION FACTOR HAP1"/>
    <property type="match status" value="1"/>
</dbReference>